<dbReference type="Proteomes" id="UP000029525">
    <property type="component" value="Unassembled WGS sequence"/>
</dbReference>
<comment type="caution">
    <text evidence="1">The sequence shown here is derived from an EMBL/GenBank/DDBJ whole genome shotgun (WGS) entry which is preliminary data.</text>
</comment>
<dbReference type="AlphaFoldDB" id="A0A096CBY1"/>
<gene>
    <name evidence="1" type="ORF">HMPREF0647_10810</name>
</gene>
<evidence type="ECO:0000313" key="1">
    <source>
        <dbReference type="EMBL" id="KGF42749.1"/>
    </source>
</evidence>
<sequence length="279" mass="33649">MPNLIYCEGEFYRISPKNSRILECSDMGTHPWKLCYNKREVGHFYKLECGNNVLFAWTSKGVFYSESRGHYWHLVRPHAPSRIIQKQSKQIKLEGNKMSKKELLNDEKLIEKITKEAWGEASMMVQWDIPLLEKFKDKVDWKKVSESFVVLWSLLLLERFEQYICWDTLSDNYNPALLQENIIDKFIDHWNWTKLTNNLEITWTTEKIDKYANHLDWSMLLDRLENLFSDDMVDPFLFYQCYKKYIPNDLLVQTELWAAMRKKMREEEYNKIMQQINTL</sequence>
<accession>A0A096CBY1</accession>
<organism evidence="1 2">
    <name type="scientific">Prevotella bivia DNF00320</name>
    <dbReference type="NCBI Taxonomy" id="1401068"/>
    <lineage>
        <taxon>Bacteria</taxon>
        <taxon>Pseudomonadati</taxon>
        <taxon>Bacteroidota</taxon>
        <taxon>Bacteroidia</taxon>
        <taxon>Bacteroidales</taxon>
        <taxon>Prevotellaceae</taxon>
        <taxon>Prevotella</taxon>
    </lineage>
</organism>
<reference evidence="1 2" key="1">
    <citation type="submission" date="2014-07" db="EMBL/GenBank/DDBJ databases">
        <authorList>
            <person name="McCorrison J."/>
            <person name="Sanka R."/>
            <person name="Torralba M."/>
            <person name="Gillis M."/>
            <person name="Haft D.H."/>
            <person name="Methe B."/>
            <person name="Sutton G."/>
            <person name="Nelson K.E."/>
        </authorList>
    </citation>
    <scope>NUCLEOTIDE SEQUENCE [LARGE SCALE GENOMIC DNA]</scope>
    <source>
        <strain evidence="1 2">DNF00320</strain>
    </source>
</reference>
<proteinExistence type="predicted"/>
<evidence type="ECO:0000313" key="2">
    <source>
        <dbReference type="Proteomes" id="UP000029525"/>
    </source>
</evidence>
<protein>
    <submittedName>
        <fullName evidence="1">Uncharacterized protein</fullName>
    </submittedName>
</protein>
<name>A0A096CBY1_9BACT</name>
<dbReference type="EMBL" id="JRNQ01000107">
    <property type="protein sequence ID" value="KGF42749.1"/>
    <property type="molecule type" value="Genomic_DNA"/>
</dbReference>